<name>X1RB85_9ZZZZ</name>
<protein>
    <submittedName>
        <fullName evidence="2">Uncharacterized protein</fullName>
    </submittedName>
</protein>
<dbReference type="AlphaFoldDB" id="X1RB85"/>
<feature type="non-terminal residue" evidence="2">
    <location>
        <position position="108"/>
    </location>
</feature>
<evidence type="ECO:0000256" key="1">
    <source>
        <dbReference type="SAM" id="Coils"/>
    </source>
</evidence>
<feature type="non-terminal residue" evidence="2">
    <location>
        <position position="1"/>
    </location>
</feature>
<proteinExistence type="predicted"/>
<sequence>FTLKNEHNKTLEELSKIQEQINSEDARKQSMLQGIKKLEKERERLKSEMAQSEAKKKDTFTRVVAINEVIEQLQKNIEEREEEAKQIILSNERTITSIKEKKETLKNS</sequence>
<keyword evidence="1" id="KW-0175">Coiled coil</keyword>
<dbReference type="EMBL" id="BARV01043559">
    <property type="protein sequence ID" value="GAI64291.1"/>
    <property type="molecule type" value="Genomic_DNA"/>
</dbReference>
<accession>X1RB85</accession>
<gene>
    <name evidence="2" type="ORF">S06H3_64968</name>
</gene>
<comment type="caution">
    <text evidence="2">The sequence shown here is derived from an EMBL/GenBank/DDBJ whole genome shotgun (WGS) entry which is preliminary data.</text>
</comment>
<feature type="coiled-coil region" evidence="1">
    <location>
        <begin position="4"/>
        <end position="90"/>
    </location>
</feature>
<organism evidence="2">
    <name type="scientific">marine sediment metagenome</name>
    <dbReference type="NCBI Taxonomy" id="412755"/>
    <lineage>
        <taxon>unclassified sequences</taxon>
        <taxon>metagenomes</taxon>
        <taxon>ecological metagenomes</taxon>
    </lineage>
</organism>
<reference evidence="2" key="1">
    <citation type="journal article" date="2014" name="Front. Microbiol.">
        <title>High frequency of phylogenetically diverse reductive dehalogenase-homologous genes in deep subseafloor sedimentary metagenomes.</title>
        <authorList>
            <person name="Kawai M."/>
            <person name="Futagami T."/>
            <person name="Toyoda A."/>
            <person name="Takaki Y."/>
            <person name="Nishi S."/>
            <person name="Hori S."/>
            <person name="Arai W."/>
            <person name="Tsubouchi T."/>
            <person name="Morono Y."/>
            <person name="Uchiyama I."/>
            <person name="Ito T."/>
            <person name="Fujiyama A."/>
            <person name="Inagaki F."/>
            <person name="Takami H."/>
        </authorList>
    </citation>
    <scope>NUCLEOTIDE SEQUENCE</scope>
    <source>
        <strain evidence="2">Expedition CK06-06</strain>
    </source>
</reference>
<evidence type="ECO:0000313" key="2">
    <source>
        <dbReference type="EMBL" id="GAI64291.1"/>
    </source>
</evidence>